<dbReference type="EMBL" id="BSYO01000004">
    <property type="protein sequence ID" value="GMH02932.1"/>
    <property type="molecule type" value="Genomic_DNA"/>
</dbReference>
<dbReference type="Proteomes" id="UP001279734">
    <property type="component" value="Unassembled WGS sequence"/>
</dbReference>
<name>A0AAD3S244_NEPGR</name>
<organism evidence="1 2">
    <name type="scientific">Nepenthes gracilis</name>
    <name type="common">Slender pitcher plant</name>
    <dbReference type="NCBI Taxonomy" id="150966"/>
    <lineage>
        <taxon>Eukaryota</taxon>
        <taxon>Viridiplantae</taxon>
        <taxon>Streptophyta</taxon>
        <taxon>Embryophyta</taxon>
        <taxon>Tracheophyta</taxon>
        <taxon>Spermatophyta</taxon>
        <taxon>Magnoliopsida</taxon>
        <taxon>eudicotyledons</taxon>
        <taxon>Gunneridae</taxon>
        <taxon>Pentapetalae</taxon>
        <taxon>Caryophyllales</taxon>
        <taxon>Nepenthaceae</taxon>
        <taxon>Nepenthes</taxon>
    </lineage>
</organism>
<accession>A0AAD3S244</accession>
<dbReference type="AlphaFoldDB" id="A0AAD3S244"/>
<keyword evidence="2" id="KW-1185">Reference proteome</keyword>
<reference evidence="1" key="1">
    <citation type="submission" date="2023-05" db="EMBL/GenBank/DDBJ databases">
        <title>Nepenthes gracilis genome sequencing.</title>
        <authorList>
            <person name="Fukushima K."/>
        </authorList>
    </citation>
    <scope>NUCLEOTIDE SEQUENCE</scope>
    <source>
        <strain evidence="1">SING2019-196</strain>
    </source>
</reference>
<sequence>MAEEAAWFSFQSSIYNRRGKRTMKFELLLVWPWRAVVVLHEDSSVAVGIVHDRLHRAMSVSFSSQYTRILNRNSYINFIMQGSLTHFNVIPNPEPVSNSDKIPKFLVSRSFDQSTIIAIIVVID</sequence>
<evidence type="ECO:0000313" key="1">
    <source>
        <dbReference type="EMBL" id="GMH02932.1"/>
    </source>
</evidence>
<comment type="caution">
    <text evidence="1">The sequence shown here is derived from an EMBL/GenBank/DDBJ whole genome shotgun (WGS) entry which is preliminary data.</text>
</comment>
<protein>
    <submittedName>
        <fullName evidence="1">Uncharacterized protein</fullName>
    </submittedName>
</protein>
<evidence type="ECO:0000313" key="2">
    <source>
        <dbReference type="Proteomes" id="UP001279734"/>
    </source>
</evidence>
<gene>
    <name evidence="1" type="ORF">Nepgr_004771</name>
</gene>
<proteinExistence type="predicted"/>